<evidence type="ECO:0000256" key="2">
    <source>
        <dbReference type="SAM" id="SignalP"/>
    </source>
</evidence>
<keyword evidence="2" id="KW-0732">Signal</keyword>
<gene>
    <name evidence="4" type="ORF">NATSA_10975</name>
</gene>
<evidence type="ECO:0000313" key="5">
    <source>
        <dbReference type="Proteomes" id="UP000673975"/>
    </source>
</evidence>
<organism evidence="4 5">
    <name type="scientific">Natronogracilivirga saccharolytica</name>
    <dbReference type="NCBI Taxonomy" id="2812953"/>
    <lineage>
        <taxon>Bacteria</taxon>
        <taxon>Pseudomonadati</taxon>
        <taxon>Balneolota</taxon>
        <taxon>Balneolia</taxon>
        <taxon>Balneolales</taxon>
        <taxon>Cyclonatronaceae</taxon>
        <taxon>Natronogracilivirga</taxon>
    </lineage>
</organism>
<dbReference type="EMBL" id="JAFIDN010000008">
    <property type="protein sequence ID" value="MBP3193188.1"/>
    <property type="molecule type" value="Genomic_DNA"/>
</dbReference>
<dbReference type="InterPro" id="IPR045741">
    <property type="entry name" value="PorV"/>
</dbReference>
<dbReference type="Pfam" id="PF19572">
    <property type="entry name" value="PorV"/>
    <property type="match status" value="1"/>
</dbReference>
<proteinExistence type="predicted"/>
<accession>A0A8J7RNB4</accession>
<dbReference type="SUPFAM" id="SSF56935">
    <property type="entry name" value="Porins"/>
    <property type="match status" value="1"/>
</dbReference>
<feature type="region of interest" description="Disordered" evidence="1">
    <location>
        <begin position="204"/>
        <end position="223"/>
    </location>
</feature>
<sequence>MTYNRYLSLFILLLFLPGLAAAQVLPSLGEARSGTYGFQYLKIGPDARSASMGSSSVADAADASALYWNPAMSAQLDNSQVLFGHTQYFADIAMNYASYVHRYRDIALGLSFQMLDSGEMDETTELQPGGTGRTFRTTHFAVGLSFAQELTSLFSYGVTLKYLDESVEEVTSRTGVIDAGFFYRVGDTGLRFAVGLNNFGFDADPSGETKRRPGPNETGAETDEDGFIVYDEFTDVSPPTTFILGSAFDLIQRDDFNITLTGQLTNPADTQERFSLGAEMDYLRRFFVRTGYEFGVDESYLPSFGAGFNFPLYNYGIRADYGFSTREYLGSMHRISLRIDL</sequence>
<dbReference type="NCBIfam" id="NF033709">
    <property type="entry name" value="PorV_fam"/>
    <property type="match status" value="1"/>
</dbReference>
<dbReference type="Gene3D" id="2.40.160.60">
    <property type="entry name" value="Outer membrane protein transport protein (OMPP1/FadL/TodX)"/>
    <property type="match status" value="1"/>
</dbReference>
<protein>
    <submittedName>
        <fullName evidence="4">PorV/PorQ family protein</fullName>
    </submittedName>
</protein>
<dbReference type="Proteomes" id="UP000673975">
    <property type="component" value="Unassembled WGS sequence"/>
</dbReference>
<feature type="signal peptide" evidence="2">
    <location>
        <begin position="1"/>
        <end position="22"/>
    </location>
</feature>
<comment type="caution">
    <text evidence="4">The sequence shown here is derived from an EMBL/GenBank/DDBJ whole genome shotgun (WGS) entry which is preliminary data.</text>
</comment>
<dbReference type="AlphaFoldDB" id="A0A8J7RNB4"/>
<feature type="chain" id="PRO_5035193482" evidence="2">
    <location>
        <begin position="23"/>
        <end position="341"/>
    </location>
</feature>
<reference evidence="4" key="1">
    <citation type="submission" date="2021-02" db="EMBL/GenBank/DDBJ databases">
        <title>Natronogracilivirga saccharolytica gen. nov. sp. nov. a new anaerobic, haloalkiliphilic carbohydrate-fermenting bacterium from soda lake and proposing of Cyclonatronumiaceae fam. nov. in the phylum Balneolaeota.</title>
        <authorList>
            <person name="Zhilina T.N."/>
            <person name="Sorokin D.Y."/>
            <person name="Zavarzina D.G."/>
            <person name="Toshchakov S.V."/>
            <person name="Kublanov I.V."/>
        </authorList>
    </citation>
    <scope>NUCLEOTIDE SEQUENCE</scope>
    <source>
        <strain evidence="4">Z-1702</strain>
    </source>
</reference>
<name>A0A8J7RNB4_9BACT</name>
<evidence type="ECO:0000313" key="4">
    <source>
        <dbReference type="EMBL" id="MBP3193188.1"/>
    </source>
</evidence>
<dbReference type="RefSeq" id="WP_210512571.1">
    <property type="nucleotide sequence ID" value="NZ_JAFIDN010000008.1"/>
</dbReference>
<evidence type="ECO:0000256" key="1">
    <source>
        <dbReference type="SAM" id="MobiDB-lite"/>
    </source>
</evidence>
<feature type="domain" description="Type IX secretion system protein PorV" evidence="3">
    <location>
        <begin position="32"/>
        <end position="167"/>
    </location>
</feature>
<keyword evidence="5" id="KW-1185">Reference proteome</keyword>
<evidence type="ECO:0000259" key="3">
    <source>
        <dbReference type="Pfam" id="PF19572"/>
    </source>
</evidence>